<dbReference type="PANTHER" id="PTHR30055">
    <property type="entry name" value="HTH-TYPE TRANSCRIPTIONAL REGULATOR RUTR"/>
    <property type="match status" value="1"/>
</dbReference>
<evidence type="ECO:0000313" key="4">
    <source>
        <dbReference type="EMBL" id="MCP2175004.1"/>
    </source>
</evidence>
<gene>
    <name evidence="4" type="ORF">LX13_000811</name>
</gene>
<proteinExistence type="predicted"/>
<protein>
    <submittedName>
        <fullName evidence="4">Transcriptional regulator, TetR family</fullName>
    </submittedName>
</protein>
<evidence type="ECO:0000256" key="2">
    <source>
        <dbReference type="PROSITE-ProRule" id="PRU00335"/>
    </source>
</evidence>
<name>A0ABT1H9S9_9NOCA</name>
<reference evidence="4 5" key="1">
    <citation type="submission" date="2022-06" db="EMBL/GenBank/DDBJ databases">
        <title>Genomic Encyclopedia of Archaeal and Bacterial Type Strains, Phase II (KMG-II): from individual species to whole genera.</title>
        <authorList>
            <person name="Goeker M."/>
        </authorList>
    </citation>
    <scope>NUCLEOTIDE SEQUENCE [LARGE SCALE GENOMIC DNA]</scope>
    <source>
        <strain evidence="4 5">DSM 44693</strain>
    </source>
</reference>
<comment type="caution">
    <text evidence="4">The sequence shown here is derived from an EMBL/GenBank/DDBJ whole genome shotgun (WGS) entry which is preliminary data.</text>
</comment>
<evidence type="ECO:0000259" key="3">
    <source>
        <dbReference type="PROSITE" id="PS50977"/>
    </source>
</evidence>
<dbReference type="InterPro" id="IPR050109">
    <property type="entry name" value="HTH-type_TetR-like_transc_reg"/>
</dbReference>
<accession>A0ABT1H9S9</accession>
<dbReference type="Proteomes" id="UP001206895">
    <property type="component" value="Unassembled WGS sequence"/>
</dbReference>
<dbReference type="InterPro" id="IPR009057">
    <property type="entry name" value="Homeodomain-like_sf"/>
</dbReference>
<dbReference type="SUPFAM" id="SSF46689">
    <property type="entry name" value="Homeodomain-like"/>
    <property type="match status" value="1"/>
</dbReference>
<organism evidence="4 5">
    <name type="scientific">Williamsia maris</name>
    <dbReference type="NCBI Taxonomy" id="72806"/>
    <lineage>
        <taxon>Bacteria</taxon>
        <taxon>Bacillati</taxon>
        <taxon>Actinomycetota</taxon>
        <taxon>Actinomycetes</taxon>
        <taxon>Mycobacteriales</taxon>
        <taxon>Nocardiaceae</taxon>
        <taxon>Williamsia</taxon>
    </lineage>
</organism>
<keyword evidence="5" id="KW-1185">Reference proteome</keyword>
<sequence>MTDSTSTRDDIRTRIVAVSAALLRDHGASAVTTRRVAQDADVQPPTIYRLFGDKDGLLEAVAEHVLAEHVSTKRRITAAAESDGVDPLVDLQDGWRTQVEFGVANPELFRLMTDPQRMSNSRATEAGMEVFRTRIRRVAETGRLQVSEARALGLVQAAGVGAIQVLLATPPQDRDADLPGDLFDAVLHQILTDAPTRDEDDRTAAAVAFRAITPSLGMLSASERGLLGEWLDRVITEL</sequence>
<dbReference type="EMBL" id="JAMTCJ010000001">
    <property type="protein sequence ID" value="MCP2175004.1"/>
    <property type="molecule type" value="Genomic_DNA"/>
</dbReference>
<dbReference type="PANTHER" id="PTHR30055:SF209">
    <property type="entry name" value="POSSIBLE TRANSCRIPTIONAL REGULATORY PROTEIN (PROBABLY TETR-FAMILY)"/>
    <property type="match status" value="1"/>
</dbReference>
<dbReference type="PROSITE" id="PS50977">
    <property type="entry name" value="HTH_TETR_2"/>
    <property type="match status" value="1"/>
</dbReference>
<dbReference type="Gene3D" id="1.10.357.10">
    <property type="entry name" value="Tetracycline Repressor, domain 2"/>
    <property type="match status" value="1"/>
</dbReference>
<evidence type="ECO:0000256" key="1">
    <source>
        <dbReference type="ARBA" id="ARBA00023125"/>
    </source>
</evidence>
<dbReference type="Pfam" id="PF00440">
    <property type="entry name" value="TetR_N"/>
    <property type="match status" value="1"/>
</dbReference>
<keyword evidence="1 2" id="KW-0238">DNA-binding</keyword>
<dbReference type="RefSeq" id="WP_253660013.1">
    <property type="nucleotide sequence ID" value="NZ_BAAAJQ010000001.1"/>
</dbReference>
<dbReference type="InterPro" id="IPR001647">
    <property type="entry name" value="HTH_TetR"/>
</dbReference>
<feature type="DNA-binding region" description="H-T-H motif" evidence="2">
    <location>
        <begin position="32"/>
        <end position="51"/>
    </location>
</feature>
<evidence type="ECO:0000313" key="5">
    <source>
        <dbReference type="Proteomes" id="UP001206895"/>
    </source>
</evidence>
<feature type="domain" description="HTH tetR-type" evidence="3">
    <location>
        <begin position="9"/>
        <end position="69"/>
    </location>
</feature>